<keyword evidence="1" id="KW-0472">Membrane</keyword>
<comment type="caution">
    <text evidence="2">The sequence shown here is derived from an EMBL/GenBank/DDBJ whole genome shotgun (WGS) entry which is preliminary data.</text>
</comment>
<dbReference type="AlphaFoldDB" id="A0A2P6RB02"/>
<dbReference type="Proteomes" id="UP000238479">
    <property type="component" value="Chromosome 3"/>
</dbReference>
<evidence type="ECO:0000313" key="3">
    <source>
        <dbReference type="Proteomes" id="UP000238479"/>
    </source>
</evidence>
<proteinExistence type="predicted"/>
<dbReference type="EMBL" id="PDCK01000041">
    <property type="protein sequence ID" value="PRQ43609.1"/>
    <property type="molecule type" value="Genomic_DNA"/>
</dbReference>
<sequence length="50" mass="5556">MAKKGNEFDLWDLVSFKGRFGGLWLHVGLLSSDLCCLYIPIAHLAMGFAI</sequence>
<accession>A0A2P6RB02</accession>
<reference evidence="2 3" key="1">
    <citation type="journal article" date="2018" name="Nat. Genet.">
        <title>The Rosa genome provides new insights in the design of modern roses.</title>
        <authorList>
            <person name="Bendahmane M."/>
        </authorList>
    </citation>
    <scope>NUCLEOTIDE SEQUENCE [LARGE SCALE GENOMIC DNA]</scope>
    <source>
        <strain evidence="3">cv. Old Blush</strain>
    </source>
</reference>
<evidence type="ECO:0000256" key="1">
    <source>
        <dbReference type="SAM" id="Phobius"/>
    </source>
</evidence>
<keyword evidence="3" id="KW-1185">Reference proteome</keyword>
<keyword evidence="1" id="KW-1133">Transmembrane helix</keyword>
<feature type="transmembrane region" description="Helical" evidence="1">
    <location>
        <begin position="23"/>
        <end position="46"/>
    </location>
</feature>
<organism evidence="2 3">
    <name type="scientific">Rosa chinensis</name>
    <name type="common">China rose</name>
    <dbReference type="NCBI Taxonomy" id="74649"/>
    <lineage>
        <taxon>Eukaryota</taxon>
        <taxon>Viridiplantae</taxon>
        <taxon>Streptophyta</taxon>
        <taxon>Embryophyta</taxon>
        <taxon>Tracheophyta</taxon>
        <taxon>Spermatophyta</taxon>
        <taxon>Magnoliopsida</taxon>
        <taxon>eudicotyledons</taxon>
        <taxon>Gunneridae</taxon>
        <taxon>Pentapetalae</taxon>
        <taxon>rosids</taxon>
        <taxon>fabids</taxon>
        <taxon>Rosales</taxon>
        <taxon>Rosaceae</taxon>
        <taxon>Rosoideae</taxon>
        <taxon>Rosoideae incertae sedis</taxon>
        <taxon>Rosa</taxon>
    </lineage>
</organism>
<name>A0A2P6RB02_ROSCH</name>
<gene>
    <name evidence="2" type="ORF">RchiOBHm_Chr3g0470281</name>
</gene>
<protein>
    <submittedName>
        <fullName evidence="2">Uncharacterized protein</fullName>
    </submittedName>
</protein>
<dbReference type="Gramene" id="PRQ43609">
    <property type="protein sequence ID" value="PRQ43609"/>
    <property type="gene ID" value="RchiOBHm_Chr3g0470281"/>
</dbReference>
<evidence type="ECO:0000313" key="2">
    <source>
        <dbReference type="EMBL" id="PRQ43609.1"/>
    </source>
</evidence>
<keyword evidence="1" id="KW-0812">Transmembrane</keyword>